<feature type="compositionally biased region" description="Acidic residues" evidence="4">
    <location>
        <begin position="294"/>
        <end position="319"/>
    </location>
</feature>
<feature type="region of interest" description="Disordered" evidence="4">
    <location>
        <begin position="1110"/>
        <end position="1132"/>
    </location>
</feature>
<protein>
    <recommendedName>
        <fullName evidence="5">AAA+ ATPase domain-containing protein</fullName>
    </recommendedName>
</protein>
<feature type="compositionally biased region" description="Basic and acidic residues" evidence="4">
    <location>
        <begin position="812"/>
        <end position="830"/>
    </location>
</feature>
<dbReference type="PROSITE" id="PS00674">
    <property type="entry name" value="AAA"/>
    <property type="match status" value="1"/>
</dbReference>
<feature type="compositionally biased region" description="Polar residues" evidence="4">
    <location>
        <begin position="798"/>
        <end position="808"/>
    </location>
</feature>
<dbReference type="Pfam" id="PF17862">
    <property type="entry name" value="AAA_lid_3"/>
    <property type="match status" value="2"/>
</dbReference>
<dbReference type="Gene3D" id="1.10.8.60">
    <property type="match status" value="2"/>
</dbReference>
<feature type="region of interest" description="Disordered" evidence="4">
    <location>
        <begin position="1"/>
        <end position="108"/>
    </location>
</feature>
<dbReference type="Proteomes" id="UP001530377">
    <property type="component" value="Unassembled WGS sequence"/>
</dbReference>
<dbReference type="SUPFAM" id="SSF52540">
    <property type="entry name" value="P-loop containing nucleoside triphosphate hydrolases"/>
    <property type="match status" value="2"/>
</dbReference>
<dbReference type="FunFam" id="1.10.8.60:FF:000081">
    <property type="entry name" value="AAA family ATPase/60S ribosome export protein"/>
    <property type="match status" value="1"/>
</dbReference>
<dbReference type="InterPro" id="IPR003960">
    <property type="entry name" value="ATPase_AAA_CS"/>
</dbReference>
<dbReference type="AlphaFoldDB" id="A0ABD3RT71"/>
<evidence type="ECO:0000256" key="1">
    <source>
        <dbReference type="ARBA" id="ARBA00006914"/>
    </source>
</evidence>
<evidence type="ECO:0000259" key="5">
    <source>
        <dbReference type="SMART" id="SM00382"/>
    </source>
</evidence>
<dbReference type="EMBL" id="JALLPB020000205">
    <property type="protein sequence ID" value="KAL3815301.1"/>
    <property type="molecule type" value="Genomic_DNA"/>
</dbReference>
<proteinExistence type="inferred from homology"/>
<dbReference type="PROSITE" id="PS51257">
    <property type="entry name" value="PROKAR_LIPOPROTEIN"/>
    <property type="match status" value="1"/>
</dbReference>
<dbReference type="PANTHER" id="PTHR23077">
    <property type="entry name" value="AAA-FAMILY ATPASE"/>
    <property type="match status" value="1"/>
</dbReference>
<keyword evidence="2" id="KW-0547">Nucleotide-binding</keyword>
<feature type="compositionally biased region" description="Low complexity" evidence="4">
    <location>
        <begin position="26"/>
        <end position="38"/>
    </location>
</feature>
<feature type="domain" description="AAA+ ATPase" evidence="5">
    <location>
        <begin position="915"/>
        <end position="1055"/>
    </location>
</feature>
<dbReference type="InterPro" id="IPR003593">
    <property type="entry name" value="AAA+_ATPase"/>
</dbReference>
<evidence type="ECO:0000313" key="7">
    <source>
        <dbReference type="Proteomes" id="UP001530377"/>
    </source>
</evidence>
<feature type="domain" description="AAA+ ATPase" evidence="5">
    <location>
        <begin position="574"/>
        <end position="720"/>
    </location>
</feature>
<dbReference type="FunFam" id="3.40.50.300:FF:000365">
    <property type="entry name" value="Ribosome biogenesis ATPase RIX7"/>
    <property type="match status" value="1"/>
</dbReference>
<accession>A0ABD3RT71</accession>
<evidence type="ECO:0000256" key="2">
    <source>
        <dbReference type="ARBA" id="ARBA00022741"/>
    </source>
</evidence>
<dbReference type="Pfam" id="PF00004">
    <property type="entry name" value="AAA"/>
    <property type="match status" value="2"/>
</dbReference>
<feature type="compositionally biased region" description="Low complexity" evidence="4">
    <location>
        <begin position="1"/>
        <end position="16"/>
    </location>
</feature>
<feature type="compositionally biased region" description="Basic and acidic residues" evidence="4">
    <location>
        <begin position="379"/>
        <end position="400"/>
    </location>
</feature>
<dbReference type="InterPro" id="IPR041569">
    <property type="entry name" value="AAA_lid_3"/>
</dbReference>
<feature type="compositionally biased region" description="Low complexity" evidence="4">
    <location>
        <begin position="59"/>
        <end position="74"/>
    </location>
</feature>
<feature type="region of interest" description="Disordered" evidence="4">
    <location>
        <begin position="798"/>
        <end position="830"/>
    </location>
</feature>
<dbReference type="InterPro" id="IPR050168">
    <property type="entry name" value="AAA_ATPase_domain"/>
</dbReference>
<comment type="similarity">
    <text evidence="1">Belongs to the AAA ATPase family.</text>
</comment>
<sequence>MEKAPTIPTSPITTTTGSCGSRSNGTTAATPTASSSTTKVLGRGFRFHKSGSVSPIPIPQASSSSSSSSSSMGHQHQHQHQQGQPPPQPTMSSLHRVRSNPSLISESSSHAAAPSIAFDAVAATPFPGVVGVVDRVAATATTMTTTTTTTPTMHASMDAFAPHGVDAKLYRIVERIARITPSLVIVGGGDGDGGTHGGGGRGIRIGGRGSSLRLKKNVDAVLDVILDDHREYRRKETNWIRRGIEVALIHLGNGAPAQNRVIGVGVGCGRKRRARRSPASVPVGGGSNTNGEKYDDDDDDDDDDEHDTHDEDENDDDDHPDGTKPITTQPPDDGVSSVPSYVADPTYMSESRPIPPPQSSTPPRAAPTYHRGGTLNASLRDRYRNVQEERDRKGRMERTDSSSSVAVAVAAAAAAAGATIDHRGGNANDDDKDDKDDALVAKVNVVATMTETTIATIACGENGNVHEVAGSVGNDYPVSSASRSITGTTSRKRRKGTGEKNPSMSSSSTARGGVDGGPSYRTSPPTGIHLPPSPRPTERYSDLGGISPLLRQLRELIEYPLSRPELFLHLGVEPPRGVLLRGPPGCGKTHLARAIAGELDVGYYQVSAPELVGGVSGESEMRVRTLFESASDNAPAIIFIDEIDSIAPKRGEGSGGGGGRGMEKRIVAQLLTSMDSIHPKNTRNGCSVLVLGATNRPDAMDPALRRAGRFDREIVLGAPDERAREGILRAMTRDMRVSSDVNYKVLARKTPGYVGADVRSLLKEAAVIAINRIFRTELLGYGGEDVQPAEEDQMSVHATSGGTAQGETNDGDEPHNAMKGDDNVNGDVNHRSRNDVRSIIPLTSEQLRPLYVTMSDFLSAIPHVQPSSKREGFATVPDVSWSDIGALANIREELTLSVLEPISHPERFEALGLPLPAGVLLYGPPGCGKTLLAKAIAKESGANFISVKGPELLDKYVGESERAVRVVFERARSSSPCIIFFDELDSLCPRRGSDGGSGGGGVSERVVNQLLTEMDGLDSRRSVFVIAATNRPELIDPAMLRPGRLDKLLYVPLPSPDERYSILRALSKKVKLAADVDLHAIAQNPHANGFSGADCAALLREAGLAVLRDGVLRRTDPNPGHDNGEEDDGRVNTETETPLQITAHHFQYAFEHVLPSVSIKDQARYDKLRDRMARARTRPTSAGDGSGDASDVENLA</sequence>
<feature type="region of interest" description="Disordered" evidence="4">
    <location>
        <begin position="472"/>
        <end position="543"/>
    </location>
</feature>
<dbReference type="FunFam" id="3.40.50.300:FF:000149">
    <property type="entry name" value="Nuclear valosin-containing protein-like"/>
    <property type="match status" value="1"/>
</dbReference>
<dbReference type="InterPro" id="IPR027417">
    <property type="entry name" value="P-loop_NTPase"/>
</dbReference>
<gene>
    <name evidence="6" type="ORF">ACHAXA_006803</name>
</gene>
<reference evidence="6 7" key="1">
    <citation type="submission" date="2024-10" db="EMBL/GenBank/DDBJ databases">
        <title>Updated reference genomes for cyclostephanoid diatoms.</title>
        <authorList>
            <person name="Roberts W.R."/>
            <person name="Alverson A.J."/>
        </authorList>
    </citation>
    <scope>NUCLEOTIDE SEQUENCE [LARGE SCALE GENOMIC DNA]</scope>
    <source>
        <strain evidence="6 7">AJA228-03</strain>
    </source>
</reference>
<dbReference type="GO" id="GO:0005524">
    <property type="term" value="F:ATP binding"/>
    <property type="evidence" value="ECO:0007669"/>
    <property type="project" value="UniProtKB-KW"/>
</dbReference>
<name>A0ABD3RT71_9STRA</name>
<comment type="caution">
    <text evidence="6">The sequence shown here is derived from an EMBL/GenBank/DDBJ whole genome shotgun (WGS) entry which is preliminary data.</text>
</comment>
<evidence type="ECO:0000313" key="6">
    <source>
        <dbReference type="EMBL" id="KAL3815301.1"/>
    </source>
</evidence>
<evidence type="ECO:0000256" key="4">
    <source>
        <dbReference type="SAM" id="MobiDB-lite"/>
    </source>
</evidence>
<feature type="compositionally biased region" description="Polar residues" evidence="4">
    <location>
        <begin position="99"/>
        <end position="108"/>
    </location>
</feature>
<keyword evidence="7" id="KW-1185">Reference proteome</keyword>
<evidence type="ECO:0000256" key="3">
    <source>
        <dbReference type="ARBA" id="ARBA00022840"/>
    </source>
</evidence>
<feature type="region of interest" description="Disordered" evidence="4">
    <location>
        <begin position="270"/>
        <end position="404"/>
    </location>
</feature>
<dbReference type="SMART" id="SM00382">
    <property type="entry name" value="AAA"/>
    <property type="match status" value="2"/>
</dbReference>
<dbReference type="InterPro" id="IPR003959">
    <property type="entry name" value="ATPase_AAA_core"/>
</dbReference>
<keyword evidence="3" id="KW-0067">ATP-binding</keyword>
<dbReference type="Gene3D" id="3.40.50.300">
    <property type="entry name" value="P-loop containing nucleotide triphosphate hydrolases"/>
    <property type="match status" value="2"/>
</dbReference>
<organism evidence="6 7">
    <name type="scientific">Cyclostephanos tholiformis</name>
    <dbReference type="NCBI Taxonomy" id="382380"/>
    <lineage>
        <taxon>Eukaryota</taxon>
        <taxon>Sar</taxon>
        <taxon>Stramenopiles</taxon>
        <taxon>Ochrophyta</taxon>
        <taxon>Bacillariophyta</taxon>
        <taxon>Coscinodiscophyceae</taxon>
        <taxon>Thalassiosirophycidae</taxon>
        <taxon>Stephanodiscales</taxon>
        <taxon>Stephanodiscaceae</taxon>
        <taxon>Cyclostephanos</taxon>
    </lineage>
</organism>
<dbReference type="PANTHER" id="PTHR23077:SF171">
    <property type="entry name" value="NUCLEAR VALOSIN-CONTAINING PROTEIN-LIKE"/>
    <property type="match status" value="1"/>
</dbReference>
<feature type="region of interest" description="Disordered" evidence="4">
    <location>
        <begin position="1170"/>
        <end position="1196"/>
    </location>
</feature>